<dbReference type="EMBL" id="JADQCH020000002">
    <property type="protein sequence ID" value="MEY2344765.1"/>
    <property type="molecule type" value="Genomic_DNA"/>
</dbReference>
<evidence type="ECO:0000313" key="1">
    <source>
        <dbReference type="EMBL" id="MEY2344765.1"/>
    </source>
</evidence>
<name>A0ABD5LTR5_PROMI</name>
<dbReference type="Gene3D" id="2.60.40.1090">
    <property type="entry name" value="Fimbrial-type adhesion domain"/>
    <property type="match status" value="1"/>
</dbReference>
<dbReference type="InterPro" id="IPR036937">
    <property type="entry name" value="Adhesion_dom_fimbrial_sf"/>
</dbReference>
<gene>
    <name evidence="1" type="ORF">I3679_014600</name>
</gene>
<organism evidence="1">
    <name type="scientific">Proteus mirabilis</name>
    <dbReference type="NCBI Taxonomy" id="584"/>
    <lineage>
        <taxon>Bacteria</taxon>
        <taxon>Pseudomonadati</taxon>
        <taxon>Pseudomonadota</taxon>
        <taxon>Gammaproteobacteria</taxon>
        <taxon>Enterobacterales</taxon>
        <taxon>Morganellaceae</taxon>
        <taxon>Proteus</taxon>
    </lineage>
</organism>
<evidence type="ECO:0008006" key="2">
    <source>
        <dbReference type="Google" id="ProtNLM"/>
    </source>
</evidence>
<accession>A0ABD5LTR5</accession>
<dbReference type="AlphaFoldDB" id="A0ABD5LTR5"/>
<comment type="caution">
    <text evidence="1">The sequence shown here is derived from an EMBL/GenBank/DDBJ whole genome shotgun (WGS) entry which is preliminary data.</text>
</comment>
<proteinExistence type="predicted"/>
<protein>
    <recommendedName>
        <fullName evidence="2">Phage protein</fullName>
    </recommendedName>
</protein>
<sequence>MTPVLSSTGLSQNSPITPIYPIPINIKGYVIAHPPCMINEGKTVEVNFGDVLSTRVDGLNYKRLVDYHPSCEQMPINTLKLSVEGMVLF</sequence>
<reference evidence="1" key="1">
    <citation type="submission" date="2021-05" db="EMBL/GenBank/DDBJ databases">
        <title>First report of NDM-5 and VEB-6 producing Proteus mirabilis isolated from blood of a sepsis patient in Kolkata, India.</title>
        <authorList>
            <person name="Halder G."/>
            <person name="Chaudhuri B."/>
            <person name="Dutta S."/>
        </authorList>
    </citation>
    <scope>NUCLEOTIDE SEQUENCE [LARGE SCALE GENOMIC DNA]</scope>
    <source>
        <strain evidence="1">7049</strain>
    </source>
</reference>